<protein>
    <submittedName>
        <fullName evidence="1">Uncharacterized protein</fullName>
    </submittedName>
</protein>
<evidence type="ECO:0000313" key="2">
    <source>
        <dbReference type="Proteomes" id="UP001056120"/>
    </source>
</evidence>
<reference evidence="1 2" key="2">
    <citation type="journal article" date="2022" name="Mol. Ecol. Resour.">
        <title>The genomes of chicory, endive, great burdock and yacon provide insights into Asteraceae paleo-polyploidization history and plant inulin production.</title>
        <authorList>
            <person name="Fan W."/>
            <person name="Wang S."/>
            <person name="Wang H."/>
            <person name="Wang A."/>
            <person name="Jiang F."/>
            <person name="Liu H."/>
            <person name="Zhao H."/>
            <person name="Xu D."/>
            <person name="Zhang Y."/>
        </authorList>
    </citation>
    <scope>NUCLEOTIDE SEQUENCE [LARGE SCALE GENOMIC DNA]</scope>
    <source>
        <strain evidence="2">cv. Yunnan</strain>
        <tissue evidence="1">Leaves</tissue>
    </source>
</reference>
<organism evidence="1 2">
    <name type="scientific">Smallanthus sonchifolius</name>
    <dbReference type="NCBI Taxonomy" id="185202"/>
    <lineage>
        <taxon>Eukaryota</taxon>
        <taxon>Viridiplantae</taxon>
        <taxon>Streptophyta</taxon>
        <taxon>Embryophyta</taxon>
        <taxon>Tracheophyta</taxon>
        <taxon>Spermatophyta</taxon>
        <taxon>Magnoliopsida</taxon>
        <taxon>eudicotyledons</taxon>
        <taxon>Gunneridae</taxon>
        <taxon>Pentapetalae</taxon>
        <taxon>asterids</taxon>
        <taxon>campanulids</taxon>
        <taxon>Asterales</taxon>
        <taxon>Asteraceae</taxon>
        <taxon>Asteroideae</taxon>
        <taxon>Heliantheae alliance</taxon>
        <taxon>Millerieae</taxon>
        <taxon>Smallanthus</taxon>
    </lineage>
</organism>
<name>A0ACB9K513_9ASTR</name>
<accession>A0ACB9K513</accession>
<sequence>MSDFRYAYVYYNSNFIKLRAMHILRYPLQDVSKVSLRLGDWIQLTLASNIGYLISLFPFSTFVDTLSDNLSFFGFREPTCGIVGGAGGGCIFVPMLTIIIDFDAKSATAIYAEKTKYIKYQNISTEMDPDDNIQSFDIDPSNPFVASGSNDKQREKIQQQKFYL</sequence>
<dbReference type="EMBL" id="CM042018">
    <property type="protein sequence ID" value="KAI3827333.1"/>
    <property type="molecule type" value="Genomic_DNA"/>
</dbReference>
<gene>
    <name evidence="1" type="ORF">L1987_01406</name>
</gene>
<proteinExistence type="predicted"/>
<reference evidence="2" key="1">
    <citation type="journal article" date="2022" name="Mol. Ecol. Resour.">
        <title>The genomes of chicory, endive, great burdock and yacon provide insights into Asteraceae palaeo-polyploidization history and plant inulin production.</title>
        <authorList>
            <person name="Fan W."/>
            <person name="Wang S."/>
            <person name="Wang H."/>
            <person name="Wang A."/>
            <person name="Jiang F."/>
            <person name="Liu H."/>
            <person name="Zhao H."/>
            <person name="Xu D."/>
            <person name="Zhang Y."/>
        </authorList>
    </citation>
    <scope>NUCLEOTIDE SEQUENCE [LARGE SCALE GENOMIC DNA]</scope>
    <source>
        <strain evidence="2">cv. Yunnan</strain>
    </source>
</reference>
<keyword evidence="2" id="KW-1185">Reference proteome</keyword>
<evidence type="ECO:0000313" key="1">
    <source>
        <dbReference type="EMBL" id="KAI3827333.1"/>
    </source>
</evidence>
<comment type="caution">
    <text evidence="1">The sequence shown here is derived from an EMBL/GenBank/DDBJ whole genome shotgun (WGS) entry which is preliminary data.</text>
</comment>
<dbReference type="Proteomes" id="UP001056120">
    <property type="component" value="Linkage Group LG01"/>
</dbReference>